<protein>
    <submittedName>
        <fullName evidence="4">Sister chromatid cohesion protein PDS5</fullName>
    </submittedName>
</protein>
<accession>A0ABU5U5A8</accession>
<dbReference type="RefSeq" id="WP_323272732.1">
    <property type="nucleotide sequence ID" value="NZ_JAYGHT010000155.1"/>
</dbReference>
<organism evidence="4 5">
    <name type="scientific">Limnoraphis robusta CCNP1315</name>
    <dbReference type="NCBI Taxonomy" id="3110306"/>
    <lineage>
        <taxon>Bacteria</taxon>
        <taxon>Bacillati</taxon>
        <taxon>Cyanobacteriota</taxon>
        <taxon>Cyanophyceae</taxon>
        <taxon>Oscillatoriophycideae</taxon>
        <taxon>Oscillatoriales</taxon>
        <taxon>Sirenicapillariaceae</taxon>
        <taxon>Limnoraphis</taxon>
    </lineage>
</organism>
<dbReference type="PROSITE" id="PS50837">
    <property type="entry name" value="NACHT"/>
    <property type="match status" value="1"/>
</dbReference>
<dbReference type="Pfam" id="PF05729">
    <property type="entry name" value="NACHT"/>
    <property type="match status" value="1"/>
</dbReference>
<dbReference type="Gene3D" id="3.40.50.300">
    <property type="entry name" value="P-loop containing nucleotide triphosphate hydrolases"/>
    <property type="match status" value="1"/>
</dbReference>
<proteinExistence type="predicted"/>
<keyword evidence="5" id="KW-1185">Reference proteome</keyword>
<evidence type="ECO:0000256" key="2">
    <source>
        <dbReference type="ARBA" id="ARBA00022738"/>
    </source>
</evidence>
<dbReference type="InterPro" id="IPR027417">
    <property type="entry name" value="P-loop_NTPase"/>
</dbReference>
<gene>
    <name evidence="4" type="ORF">VB854_25320</name>
</gene>
<dbReference type="InterPro" id="IPR011989">
    <property type="entry name" value="ARM-like"/>
</dbReference>
<dbReference type="InterPro" id="IPR054569">
    <property type="entry name" value="NNH2"/>
</dbReference>
<dbReference type="SUPFAM" id="SSF52540">
    <property type="entry name" value="P-loop containing nucleoside triphosphate hydrolases"/>
    <property type="match status" value="1"/>
</dbReference>
<keyword evidence="1" id="KW-0042">Antenna complex</keyword>
<dbReference type="InterPro" id="IPR016024">
    <property type="entry name" value="ARM-type_fold"/>
</dbReference>
<dbReference type="InterPro" id="IPR007111">
    <property type="entry name" value="NACHT_NTPase"/>
</dbReference>
<name>A0ABU5U5A8_9CYAN</name>
<dbReference type="Proteomes" id="UP001301728">
    <property type="component" value="Unassembled WGS sequence"/>
</dbReference>
<dbReference type="PANTHER" id="PTHR12697:SF38">
    <property type="entry name" value="PBS LYASE HEAT DOMAIN PROTEIN REPEAT-CONTAINING PROTEIN"/>
    <property type="match status" value="1"/>
</dbReference>
<evidence type="ECO:0000313" key="5">
    <source>
        <dbReference type="Proteomes" id="UP001301728"/>
    </source>
</evidence>
<dbReference type="Pfam" id="PF13646">
    <property type="entry name" value="HEAT_2"/>
    <property type="match status" value="2"/>
</dbReference>
<dbReference type="Gene3D" id="1.25.10.10">
    <property type="entry name" value="Leucine-rich Repeat Variant"/>
    <property type="match status" value="2"/>
</dbReference>
<evidence type="ECO:0000313" key="4">
    <source>
        <dbReference type="EMBL" id="MEA5522265.1"/>
    </source>
</evidence>
<reference evidence="4 5" key="1">
    <citation type="submission" date="2023-12" db="EMBL/GenBank/DDBJ databases">
        <title>Baltic Sea Cyanobacteria.</title>
        <authorList>
            <person name="Delbaje E."/>
            <person name="Fewer D.P."/>
            <person name="Shishido T.K."/>
        </authorList>
    </citation>
    <scope>NUCLEOTIDE SEQUENCE [LARGE SCALE GENOMIC DNA]</scope>
    <source>
        <strain evidence="4 5">CCNP 1315</strain>
    </source>
</reference>
<dbReference type="InterPro" id="IPR004155">
    <property type="entry name" value="PBS_lyase_HEAT"/>
</dbReference>
<dbReference type="SMART" id="SM01349">
    <property type="entry name" value="TOG"/>
    <property type="match status" value="1"/>
</dbReference>
<dbReference type="EMBL" id="JAYGHT010000155">
    <property type="protein sequence ID" value="MEA5522265.1"/>
    <property type="molecule type" value="Genomic_DNA"/>
</dbReference>
<sequence>MEPITAVAGWVAPKIGDLVWKGATEKVKKTLNKTDVEKAIAASLKAAEHWEKEQNLAQKGLFYRVSGDGLNGYPKFLESVLADSGVQAELRKPLSDKGRPQIEFLQKVFEREAEASKLNLDLEYLLPWIEQFVNTYFEKTSTFIRYQVNKENYFKQLANWFDDVKFAGIAVPGQEVDQSEKLAQIFVMPDVVEDVSTQKNLGNWLISGSRQAELIQEQRERVLFENSSGRRFLASELLTNVSSRKAVLLGAPGSGKTTLMSYFAVMLAQNRPELLGLDVNVDWLPILIRMRDFVREPNLSILDFVKQFSEKRMSVKPLQTGFFEYWLEDGRTLILLDGLDEIADESKRHEIVRRIENFLGQYDKNIAIITSRPAGYRRDFFRTEEFPHHELQRFDDEKIEQFINNWYDSRFLDQTEAERRKDSLRKALDDNDRIKLLARNPLLLTIIALIHRYQAVLPKERYKLYQRAVETLLTSWDANKELSNHTILKYLELDDLPRLMERLAYWIHTQGNTGDNEGGTMIDQQELIEQLSREIKTLKPIELFKANEEAKRFIGFIRERTGLLNEQGQDCYAFVHKTFQEYLCAQEINYQADNEDDFEIVLNAIKDYLHDAHWREVLLLLIAQQKPKKAAKAIRAILNQGSDYEQWLHRDLLFAGNCLAEHPKGLKVADGGLVEDILGRLVALEIKDKKRVGSRVNGQVFKILCSLYETEFETQALQLLKEHSDQIDKSRLQKYQVELGEREAVINTLLEQLTNEDSDVRGSAADALGKLGNSSQTVVDALLKTLTDENPSVRYHAVSALGRLGNSSQTVVDALLKTLSDEDSAVRQMAVNAFGNLGKGSQTVVDAMLQCLQDKDDTVRGNATFALGWLGNSSQAVVDTLLLLLTDENYHVRRNAASSLGNMRKSSQTVINALLPLLTDDDSTVRLATIVALGSLGQGSQTVVDVLLQRLADEKSDDLRSLAACSLVFSLVDSSFDQLGEHLQMVLDFLFLGLINDSYNSFIRDRAARALGQLGKKSDTVLPAVIQWLEQHQDSESIGSGIDALWNLLAD</sequence>
<evidence type="ECO:0000259" key="3">
    <source>
        <dbReference type="PROSITE" id="PS50837"/>
    </source>
</evidence>
<dbReference type="InterPro" id="IPR034085">
    <property type="entry name" value="TOG"/>
</dbReference>
<evidence type="ECO:0000256" key="1">
    <source>
        <dbReference type="ARBA" id="ARBA00022549"/>
    </source>
</evidence>
<dbReference type="SUPFAM" id="SSF48371">
    <property type="entry name" value="ARM repeat"/>
    <property type="match status" value="1"/>
</dbReference>
<dbReference type="PANTHER" id="PTHR12697">
    <property type="entry name" value="PBS LYASE HEAT-LIKE PROTEIN"/>
    <property type="match status" value="1"/>
</dbReference>
<feature type="domain" description="NACHT" evidence="3">
    <location>
        <begin position="244"/>
        <end position="373"/>
    </location>
</feature>
<keyword evidence="2" id="KW-0605">Phycobilisome</keyword>
<dbReference type="SMART" id="SM00567">
    <property type="entry name" value="EZ_HEAT"/>
    <property type="match status" value="7"/>
</dbReference>
<dbReference type="Pfam" id="PF22734">
    <property type="entry name" value="NNH2"/>
    <property type="match status" value="1"/>
</dbReference>
<comment type="caution">
    <text evidence="4">The sequence shown here is derived from an EMBL/GenBank/DDBJ whole genome shotgun (WGS) entry which is preliminary data.</text>
</comment>